<dbReference type="EMBL" id="QGUI01000307">
    <property type="protein sequence ID" value="PZM97494.1"/>
    <property type="molecule type" value="Genomic_DNA"/>
</dbReference>
<accession>A0A2W4JEB6</accession>
<dbReference type="InterPro" id="IPR032710">
    <property type="entry name" value="NTF2-like_dom_sf"/>
</dbReference>
<evidence type="ECO:0000313" key="1">
    <source>
        <dbReference type="EMBL" id="MFO7191746.1"/>
    </source>
</evidence>
<sequence>MIVELRPAAERSWQLLTDRMASEPDPRKRANLEVVARHVREEVRGDVGALMKTLVPEPVYEIWGASDSAGPKGYDEVEAFYEASIAIGKNRLEFEISAVLVEHGLVATEGIFRHAYDGELLTRRGFAAADVEHDAWYLVEYRALILWPIDANGLIEGERMYVGEKPRIVRRLEPGECDHLGPVDRG</sequence>
<reference evidence="1" key="1">
    <citation type="submission" date="2018-05" db="EMBL/GenBank/DDBJ databases">
        <authorList>
            <person name="Moura L."/>
            <person name="Setubal J.C."/>
        </authorList>
    </citation>
    <scope>NUCLEOTIDE SEQUENCE</scope>
    <source>
        <strain evidence="1">ZC4RG45</strain>
    </source>
</reference>
<gene>
    <name evidence="1" type="ORF">DIU77_005840</name>
    <name evidence="2" type="ORF">DIU77_09200</name>
</gene>
<reference evidence="1 3" key="3">
    <citation type="journal article" date="2021" name="BMC Genomics">
        <title>Genome-resolved metagenome and metatranscriptome analyses of thermophilic composting reveal key bacterial players and their metabolic interactions.</title>
        <authorList>
            <person name="Braga L.P.P."/>
            <person name="Pereira R.V."/>
            <person name="Martins L.F."/>
            <person name="Moura L.M.S."/>
            <person name="Sanchez F.B."/>
            <person name="Patane J.S.L."/>
            <person name="da Silva A.M."/>
            <person name="Setubal J.C."/>
        </authorList>
    </citation>
    <scope>NUCLEOTIDE SEQUENCE [LARGE SCALE GENOMIC DNA]</scope>
    <source>
        <strain evidence="1">ZC4RG45</strain>
    </source>
</reference>
<dbReference type="STRING" id="1111738.GCA_000427905_01569"/>
<comment type="caution">
    <text evidence="2">The sequence shown here is derived from an EMBL/GenBank/DDBJ whole genome shotgun (WGS) entry which is preliminary data.</text>
</comment>
<name>A0A2W4JEB6_9PSEU</name>
<protein>
    <submittedName>
        <fullName evidence="2">Uncharacterized protein</fullName>
    </submittedName>
</protein>
<reference evidence="1" key="4">
    <citation type="submission" date="2023-08" db="EMBL/GenBank/DDBJ databases">
        <authorList>
            <person name="Guima S.E.S."/>
            <person name="Martins L.F."/>
            <person name="Silva A.M."/>
            <person name="Setubal J.C."/>
        </authorList>
    </citation>
    <scope>NUCLEOTIDE SEQUENCE</scope>
    <source>
        <strain evidence="1">ZC4RG45</strain>
    </source>
</reference>
<dbReference type="Gene3D" id="3.10.450.50">
    <property type="match status" value="1"/>
</dbReference>
<reference evidence="2" key="2">
    <citation type="submission" date="2018-05" db="EMBL/GenBank/DDBJ databases">
        <authorList>
            <person name="Lanie J.A."/>
            <person name="Ng W.-L."/>
            <person name="Kazmierczak K.M."/>
            <person name="Andrzejewski T.M."/>
            <person name="Davidsen T.M."/>
            <person name="Wayne K.J."/>
            <person name="Tettelin H."/>
            <person name="Glass J.I."/>
            <person name="Rusch D."/>
            <person name="Podicherti R."/>
            <person name="Tsui H.-C.T."/>
            <person name="Winkler M.E."/>
        </authorList>
    </citation>
    <scope>NUCLEOTIDE SEQUENCE</scope>
    <source>
        <strain evidence="2">ZC4RG45</strain>
    </source>
</reference>
<dbReference type="EMBL" id="QGUI02000047">
    <property type="protein sequence ID" value="MFO7191746.1"/>
    <property type="molecule type" value="Genomic_DNA"/>
</dbReference>
<evidence type="ECO:0000313" key="2">
    <source>
        <dbReference type="EMBL" id="PZM97494.1"/>
    </source>
</evidence>
<organism evidence="2">
    <name type="scientific">Thermocrispum agreste</name>
    <dbReference type="NCBI Taxonomy" id="37925"/>
    <lineage>
        <taxon>Bacteria</taxon>
        <taxon>Bacillati</taxon>
        <taxon>Actinomycetota</taxon>
        <taxon>Actinomycetes</taxon>
        <taxon>Pseudonocardiales</taxon>
        <taxon>Pseudonocardiaceae</taxon>
        <taxon>Thermocrispum</taxon>
    </lineage>
</organism>
<dbReference type="AlphaFoldDB" id="A0A2W4JEB6"/>
<dbReference type="SUPFAM" id="SSF54427">
    <property type="entry name" value="NTF2-like"/>
    <property type="match status" value="1"/>
</dbReference>
<dbReference type="Proteomes" id="UP000249324">
    <property type="component" value="Unassembled WGS sequence"/>
</dbReference>
<proteinExistence type="predicted"/>
<evidence type="ECO:0000313" key="3">
    <source>
        <dbReference type="Proteomes" id="UP000249324"/>
    </source>
</evidence>